<organism evidence="3 4">
    <name type="scientific">Rhodotorula taiwanensis</name>
    <dbReference type="NCBI Taxonomy" id="741276"/>
    <lineage>
        <taxon>Eukaryota</taxon>
        <taxon>Fungi</taxon>
        <taxon>Dikarya</taxon>
        <taxon>Basidiomycota</taxon>
        <taxon>Pucciniomycotina</taxon>
        <taxon>Microbotryomycetes</taxon>
        <taxon>Sporidiobolales</taxon>
        <taxon>Sporidiobolaceae</taxon>
        <taxon>Rhodotorula</taxon>
    </lineage>
</organism>
<evidence type="ECO:0000313" key="4">
    <source>
        <dbReference type="Proteomes" id="UP000237144"/>
    </source>
</evidence>
<feature type="chain" id="PRO_5015540190" evidence="2">
    <location>
        <begin position="23"/>
        <end position="254"/>
    </location>
</feature>
<evidence type="ECO:0000313" key="3">
    <source>
        <dbReference type="EMBL" id="POY75069.1"/>
    </source>
</evidence>
<evidence type="ECO:0000256" key="2">
    <source>
        <dbReference type="SAM" id="SignalP"/>
    </source>
</evidence>
<dbReference type="Proteomes" id="UP000237144">
    <property type="component" value="Unassembled WGS sequence"/>
</dbReference>
<evidence type="ECO:0000256" key="1">
    <source>
        <dbReference type="SAM" id="MobiDB-lite"/>
    </source>
</evidence>
<accession>A0A2S5BE76</accession>
<feature type="signal peptide" evidence="2">
    <location>
        <begin position="1"/>
        <end position="22"/>
    </location>
</feature>
<keyword evidence="4" id="KW-1185">Reference proteome</keyword>
<feature type="region of interest" description="Disordered" evidence="1">
    <location>
        <begin position="203"/>
        <end position="228"/>
    </location>
</feature>
<keyword evidence="2" id="KW-0732">Signal</keyword>
<comment type="caution">
    <text evidence="3">The sequence shown here is derived from an EMBL/GenBank/DDBJ whole genome shotgun (WGS) entry which is preliminary data.</text>
</comment>
<dbReference type="STRING" id="741276.A0A2S5BE76"/>
<gene>
    <name evidence="3" type="ORF">BMF94_2045</name>
</gene>
<dbReference type="AlphaFoldDB" id="A0A2S5BE76"/>
<dbReference type="EMBL" id="PJQD01000020">
    <property type="protein sequence ID" value="POY75069.1"/>
    <property type="molecule type" value="Genomic_DNA"/>
</dbReference>
<proteinExistence type="predicted"/>
<sequence length="254" mass="24277">MRSTTALSALAALVIAAPAALAQLATLRGTIPGSLHQCEDTTVFFFDSGNASPKTLILLPQGTGPSGTTDLSTVQNLGPLQVIDGITTPDAQSYGFTLAIAAGVSFDTYGFLPDGTGKNLDLPRTVQTPLPGASQCNPASVGAVAAAQTQASSSSSTAPSMTTSVVAQATSSSVAALSSSSSSSMSMSKASVASSASRSASSAASAGASGSQSGSAAQASKSSSSGSTSGAGAGQAIGVGAAFIAFGAAVVAAL</sequence>
<dbReference type="OrthoDB" id="2538322at2759"/>
<protein>
    <submittedName>
        <fullName evidence="3">Uncharacterized protein</fullName>
    </submittedName>
</protein>
<name>A0A2S5BE76_9BASI</name>
<reference evidence="3 4" key="1">
    <citation type="journal article" date="2018" name="Front. Microbiol.">
        <title>Prospects for Fungal Bioremediation of Acidic Radioactive Waste Sites: Characterization and Genome Sequence of Rhodotorula taiwanensis MD1149.</title>
        <authorList>
            <person name="Tkavc R."/>
            <person name="Matrosova V.Y."/>
            <person name="Grichenko O.E."/>
            <person name="Gostincar C."/>
            <person name="Volpe R.P."/>
            <person name="Klimenkova P."/>
            <person name="Gaidamakova E.K."/>
            <person name="Zhou C.E."/>
            <person name="Stewart B.J."/>
            <person name="Lyman M.G."/>
            <person name="Malfatti S.A."/>
            <person name="Rubinfeld B."/>
            <person name="Courtot M."/>
            <person name="Singh J."/>
            <person name="Dalgard C.L."/>
            <person name="Hamilton T."/>
            <person name="Frey K.G."/>
            <person name="Gunde-Cimerman N."/>
            <person name="Dugan L."/>
            <person name="Daly M.J."/>
        </authorList>
    </citation>
    <scope>NUCLEOTIDE SEQUENCE [LARGE SCALE GENOMIC DNA]</scope>
    <source>
        <strain evidence="3 4">MD1149</strain>
    </source>
</reference>